<proteinExistence type="predicted"/>
<dbReference type="EMBL" id="CM045766">
    <property type="protein sequence ID" value="KAI8004403.1"/>
    <property type="molecule type" value="Genomic_DNA"/>
</dbReference>
<sequence>MELLGKQERNILHVASKNSKVGVVNYILKTPELGKLLNQIDEDGNTPLHLAAIDGHNRCMHALAWDKRVNVNLRNHDGITALDVVEEQTETDVSFPKRRITWLILQPSATRKTIRPELKPESPATKKYRNNMVNTLLLVSILVTTVTFSAGFTMPGGYNNSYPHEGMATLVTRLSFQIFLISNTIALYSSIIAAVNLFWAQFADTKLVTGALNISGP</sequence>
<reference evidence="1 2" key="1">
    <citation type="journal article" date="2022" name="Plant J.">
        <title>Chromosome-level genome of Camellia lanceoleosa provides a valuable resource for understanding genome evolution and self-incompatibility.</title>
        <authorList>
            <person name="Gong W."/>
            <person name="Xiao S."/>
            <person name="Wang L."/>
            <person name="Liao Z."/>
            <person name="Chang Y."/>
            <person name="Mo W."/>
            <person name="Hu G."/>
            <person name="Li W."/>
            <person name="Zhao G."/>
            <person name="Zhu H."/>
            <person name="Hu X."/>
            <person name="Ji K."/>
            <person name="Xiang X."/>
            <person name="Song Q."/>
            <person name="Yuan D."/>
            <person name="Jin S."/>
            <person name="Zhang L."/>
        </authorList>
    </citation>
    <scope>NUCLEOTIDE SEQUENCE [LARGE SCALE GENOMIC DNA]</scope>
    <source>
        <strain evidence="1">SQ_2022a</strain>
    </source>
</reference>
<evidence type="ECO:0000313" key="1">
    <source>
        <dbReference type="EMBL" id="KAI8004403.1"/>
    </source>
</evidence>
<evidence type="ECO:0000313" key="2">
    <source>
        <dbReference type="Proteomes" id="UP001060215"/>
    </source>
</evidence>
<keyword evidence="2" id="KW-1185">Reference proteome</keyword>
<protein>
    <submittedName>
        <fullName evidence="1">Protein ACCELERATED CELL DEATH 6</fullName>
    </submittedName>
</protein>
<name>A0ACC0GUY3_9ERIC</name>
<gene>
    <name evidence="1" type="ORF">LOK49_LG08G02400</name>
</gene>
<comment type="caution">
    <text evidence="1">The sequence shown here is derived from an EMBL/GenBank/DDBJ whole genome shotgun (WGS) entry which is preliminary data.</text>
</comment>
<dbReference type="Proteomes" id="UP001060215">
    <property type="component" value="Chromosome 9"/>
</dbReference>
<organism evidence="1 2">
    <name type="scientific">Camellia lanceoleosa</name>
    <dbReference type="NCBI Taxonomy" id="1840588"/>
    <lineage>
        <taxon>Eukaryota</taxon>
        <taxon>Viridiplantae</taxon>
        <taxon>Streptophyta</taxon>
        <taxon>Embryophyta</taxon>
        <taxon>Tracheophyta</taxon>
        <taxon>Spermatophyta</taxon>
        <taxon>Magnoliopsida</taxon>
        <taxon>eudicotyledons</taxon>
        <taxon>Gunneridae</taxon>
        <taxon>Pentapetalae</taxon>
        <taxon>asterids</taxon>
        <taxon>Ericales</taxon>
        <taxon>Theaceae</taxon>
        <taxon>Camellia</taxon>
    </lineage>
</organism>
<accession>A0ACC0GUY3</accession>